<dbReference type="Gene3D" id="1.10.287.950">
    <property type="entry name" value="Methyl-accepting chemotaxis protein"/>
    <property type="match status" value="1"/>
</dbReference>
<name>A0A8J3ZQE1_9ACTN</name>
<dbReference type="InterPro" id="IPR004089">
    <property type="entry name" value="MCPsignal_dom"/>
</dbReference>
<reference evidence="5" key="1">
    <citation type="submission" date="2021-01" db="EMBL/GenBank/DDBJ databases">
        <title>Whole genome shotgun sequence of Virgisporangium ochraceum NBRC 16418.</title>
        <authorList>
            <person name="Komaki H."/>
            <person name="Tamura T."/>
        </authorList>
    </citation>
    <scope>NUCLEOTIDE SEQUENCE</scope>
    <source>
        <strain evidence="5">NBRC 16418</strain>
    </source>
</reference>
<feature type="transmembrane region" description="Helical" evidence="3">
    <location>
        <begin position="184"/>
        <end position="207"/>
    </location>
</feature>
<evidence type="ECO:0000259" key="4">
    <source>
        <dbReference type="PROSITE" id="PS50111"/>
    </source>
</evidence>
<dbReference type="RefSeq" id="WP_203927065.1">
    <property type="nucleotide sequence ID" value="NZ_BOPH01000022.1"/>
</dbReference>
<evidence type="ECO:0000256" key="1">
    <source>
        <dbReference type="ARBA" id="ARBA00023224"/>
    </source>
</evidence>
<dbReference type="SMART" id="SM00283">
    <property type="entry name" value="MA"/>
    <property type="match status" value="1"/>
</dbReference>
<protein>
    <recommendedName>
        <fullName evidence="4">Methyl-accepting transducer domain-containing protein</fullName>
    </recommendedName>
</protein>
<dbReference type="PANTHER" id="PTHR32089:SF112">
    <property type="entry name" value="LYSOZYME-LIKE PROTEIN-RELATED"/>
    <property type="match status" value="1"/>
</dbReference>
<evidence type="ECO:0000256" key="2">
    <source>
        <dbReference type="PROSITE-ProRule" id="PRU00284"/>
    </source>
</evidence>
<evidence type="ECO:0000256" key="3">
    <source>
        <dbReference type="SAM" id="Phobius"/>
    </source>
</evidence>
<feature type="domain" description="Methyl-accepting transducer" evidence="4">
    <location>
        <begin position="217"/>
        <end position="453"/>
    </location>
</feature>
<gene>
    <name evidence="5" type="ORF">Voc01_020300</name>
</gene>
<dbReference type="PANTHER" id="PTHR32089">
    <property type="entry name" value="METHYL-ACCEPTING CHEMOTAXIS PROTEIN MCPB"/>
    <property type="match status" value="1"/>
</dbReference>
<accession>A0A8J3ZQE1</accession>
<evidence type="ECO:0000313" key="6">
    <source>
        <dbReference type="Proteomes" id="UP000635606"/>
    </source>
</evidence>
<keyword evidence="3" id="KW-0472">Membrane</keyword>
<organism evidence="5 6">
    <name type="scientific">Virgisporangium ochraceum</name>
    <dbReference type="NCBI Taxonomy" id="65505"/>
    <lineage>
        <taxon>Bacteria</taxon>
        <taxon>Bacillati</taxon>
        <taxon>Actinomycetota</taxon>
        <taxon>Actinomycetes</taxon>
        <taxon>Micromonosporales</taxon>
        <taxon>Micromonosporaceae</taxon>
        <taxon>Virgisporangium</taxon>
    </lineage>
</organism>
<dbReference type="GO" id="GO:0016020">
    <property type="term" value="C:membrane"/>
    <property type="evidence" value="ECO:0007669"/>
    <property type="project" value="InterPro"/>
</dbReference>
<dbReference type="PROSITE" id="PS50111">
    <property type="entry name" value="CHEMOTAXIS_TRANSDUC_2"/>
    <property type="match status" value="1"/>
</dbReference>
<evidence type="ECO:0000313" key="5">
    <source>
        <dbReference type="EMBL" id="GIJ67113.1"/>
    </source>
</evidence>
<comment type="caution">
    <text evidence="5">The sequence shown here is derived from an EMBL/GenBank/DDBJ whole genome shotgun (WGS) entry which is preliminary data.</text>
</comment>
<dbReference type="Proteomes" id="UP000635606">
    <property type="component" value="Unassembled WGS sequence"/>
</dbReference>
<keyword evidence="3" id="KW-1133">Transmembrane helix</keyword>
<keyword evidence="3" id="KW-0812">Transmembrane</keyword>
<dbReference type="EMBL" id="BOPH01000022">
    <property type="protein sequence ID" value="GIJ67113.1"/>
    <property type="molecule type" value="Genomic_DNA"/>
</dbReference>
<dbReference type="AlphaFoldDB" id="A0A8J3ZQE1"/>
<keyword evidence="6" id="KW-1185">Reference proteome</keyword>
<keyword evidence="1 2" id="KW-0807">Transducer</keyword>
<dbReference type="SUPFAM" id="SSF58104">
    <property type="entry name" value="Methyl-accepting chemotaxis protein (MCP) signaling domain"/>
    <property type="match status" value="1"/>
</dbReference>
<dbReference type="GO" id="GO:0007165">
    <property type="term" value="P:signal transduction"/>
    <property type="evidence" value="ECO:0007669"/>
    <property type="project" value="UniProtKB-KW"/>
</dbReference>
<proteinExistence type="predicted"/>
<dbReference type="Pfam" id="PF00015">
    <property type="entry name" value="MCPsignal"/>
    <property type="match status" value="1"/>
</dbReference>
<sequence length="490" mass="51525">MPRRTTFSQKVATGLGVAAVLTLAVGAVAVVALRGVVDSKDEVIRVHAQRLIETERLRVDVERKSTASRTYLLTGDQLYLDQMAQARTALIAGLDRLDRGSTSQKARELLVDMRAAEAAHQEAVDGVNSLRRSGAPQETVVRAFDENPAPRRAELDNDIGAFTALVDQELRTARQESTGTATTASVVVVVMGAGATVLAVVLAVLLARTLNRQIGTAVGQVRTSSAQLEAVASQQATGAKEEATAMSEITTTINELLATSRQIADSAQRVARIADDTAGVARTGEDTIEQANESIAAIRGQVDLIVRHMLELGAKSQQIGAVLDIVSELAEQTNILAINATIEATSAGESGRRFAVVADEIRKLADRVSGSAKEIRGLIDDVRGAVNTTVMATETGSKAVDAGMRQFGDVAATFDQIAGLVTTTTEAAREIELSTKQQSTAVEQVNVAVVDVAQATRATEASSTQTQQTAAQLAGLSLELSRLVHAGAGR</sequence>